<evidence type="ECO:0000313" key="12">
    <source>
        <dbReference type="EMBL" id="MBC8610926.1"/>
    </source>
</evidence>
<evidence type="ECO:0000256" key="8">
    <source>
        <dbReference type="ARBA" id="ARBA00047639"/>
    </source>
</evidence>
<dbReference type="PIRSF" id="PIRSF001549">
    <property type="entry name" value="His-tRNA_synth"/>
    <property type="match status" value="1"/>
</dbReference>
<accession>A0A8J6P137</accession>
<comment type="caution">
    <text evidence="12">The sequence shown here is derived from an EMBL/GenBank/DDBJ whole genome shotgun (WGS) entry which is preliminary data.</text>
</comment>
<dbReference type="InterPro" id="IPR045864">
    <property type="entry name" value="aa-tRNA-synth_II/BPL/LPL"/>
</dbReference>
<dbReference type="GO" id="GO:0140096">
    <property type="term" value="F:catalytic activity, acting on a protein"/>
    <property type="evidence" value="ECO:0007669"/>
    <property type="project" value="UniProtKB-ARBA"/>
</dbReference>
<dbReference type="GO" id="GO:0016740">
    <property type="term" value="F:transferase activity"/>
    <property type="evidence" value="ECO:0007669"/>
    <property type="project" value="UniProtKB-ARBA"/>
</dbReference>
<comment type="catalytic activity">
    <reaction evidence="8 9">
        <text>tRNA(His) + L-histidine + ATP = L-histidyl-tRNA(His) + AMP + diphosphate + H(+)</text>
        <dbReference type="Rhea" id="RHEA:17313"/>
        <dbReference type="Rhea" id="RHEA-COMP:9665"/>
        <dbReference type="Rhea" id="RHEA-COMP:9689"/>
        <dbReference type="ChEBI" id="CHEBI:15378"/>
        <dbReference type="ChEBI" id="CHEBI:30616"/>
        <dbReference type="ChEBI" id="CHEBI:33019"/>
        <dbReference type="ChEBI" id="CHEBI:57595"/>
        <dbReference type="ChEBI" id="CHEBI:78442"/>
        <dbReference type="ChEBI" id="CHEBI:78527"/>
        <dbReference type="ChEBI" id="CHEBI:456215"/>
        <dbReference type="EC" id="6.1.1.21"/>
    </reaction>
</comment>
<evidence type="ECO:0000259" key="11">
    <source>
        <dbReference type="PROSITE" id="PS50862"/>
    </source>
</evidence>
<evidence type="ECO:0000256" key="1">
    <source>
        <dbReference type="ARBA" id="ARBA00008226"/>
    </source>
</evidence>
<dbReference type="AlphaFoldDB" id="A0A8J6P137"/>
<dbReference type="InterPro" id="IPR004516">
    <property type="entry name" value="HisRS/HisZ"/>
</dbReference>
<dbReference type="InterPro" id="IPR033656">
    <property type="entry name" value="HisRS_anticodon"/>
</dbReference>
<keyword evidence="7 9" id="KW-0030">Aminoacyl-tRNA synthetase</keyword>
<dbReference type="SUPFAM" id="SSF52954">
    <property type="entry name" value="Class II aaRS ABD-related"/>
    <property type="match status" value="1"/>
</dbReference>
<feature type="binding site" evidence="10">
    <location>
        <begin position="265"/>
        <end position="266"/>
    </location>
    <ligand>
        <name>L-histidine</name>
        <dbReference type="ChEBI" id="CHEBI:57595"/>
    </ligand>
</feature>
<evidence type="ECO:0000256" key="4">
    <source>
        <dbReference type="ARBA" id="ARBA00022741"/>
    </source>
</evidence>
<keyword evidence="13" id="KW-1185">Reference proteome</keyword>
<dbReference type="InterPro" id="IPR041715">
    <property type="entry name" value="HisRS-like_core"/>
</dbReference>
<organism evidence="12 13">
    <name type="scientific">Massiliimalia timonensis</name>
    <dbReference type="NCBI Taxonomy" id="1987501"/>
    <lineage>
        <taxon>Bacteria</taxon>
        <taxon>Bacillati</taxon>
        <taxon>Bacillota</taxon>
        <taxon>Clostridia</taxon>
        <taxon>Eubacteriales</taxon>
        <taxon>Oscillospiraceae</taxon>
        <taxon>Massiliimalia</taxon>
    </lineage>
</organism>
<evidence type="ECO:0000313" key="13">
    <source>
        <dbReference type="Proteomes" id="UP000632659"/>
    </source>
</evidence>
<dbReference type="InterPro" id="IPR006195">
    <property type="entry name" value="aa-tRNA-synth_II"/>
</dbReference>
<keyword evidence="2 9" id="KW-0963">Cytoplasm</keyword>
<comment type="subunit">
    <text evidence="9">Homodimer.</text>
</comment>
<dbReference type="InterPro" id="IPR015807">
    <property type="entry name" value="His-tRNA-ligase"/>
</dbReference>
<feature type="binding site" evidence="10">
    <location>
        <position position="134"/>
    </location>
    <ligand>
        <name>L-histidine</name>
        <dbReference type="ChEBI" id="CHEBI:57595"/>
    </ligand>
</feature>
<dbReference type="PANTHER" id="PTHR43707:SF1">
    <property type="entry name" value="HISTIDINE--TRNA LIGASE, MITOCHONDRIAL-RELATED"/>
    <property type="match status" value="1"/>
</dbReference>
<proteinExistence type="inferred from homology"/>
<name>A0A8J6P137_9FIRM</name>
<dbReference type="GO" id="GO:0005524">
    <property type="term" value="F:ATP binding"/>
    <property type="evidence" value="ECO:0007669"/>
    <property type="project" value="UniProtKB-UniRule"/>
</dbReference>
<reference evidence="12" key="1">
    <citation type="submission" date="2020-08" db="EMBL/GenBank/DDBJ databases">
        <title>Genome public.</title>
        <authorList>
            <person name="Liu C."/>
            <person name="Sun Q."/>
        </authorList>
    </citation>
    <scope>NUCLEOTIDE SEQUENCE</scope>
    <source>
        <strain evidence="12">NSJ-15</strain>
    </source>
</reference>
<evidence type="ECO:0000256" key="7">
    <source>
        <dbReference type="ARBA" id="ARBA00023146"/>
    </source>
</evidence>
<feature type="binding site" evidence="10">
    <location>
        <position position="130"/>
    </location>
    <ligand>
        <name>L-histidine</name>
        <dbReference type="ChEBI" id="CHEBI:57595"/>
    </ligand>
</feature>
<dbReference type="EMBL" id="JACRTL010000003">
    <property type="protein sequence ID" value="MBC8610926.1"/>
    <property type="molecule type" value="Genomic_DNA"/>
</dbReference>
<keyword evidence="3 9" id="KW-0436">Ligase</keyword>
<gene>
    <name evidence="9" type="primary">hisS</name>
    <name evidence="12" type="ORF">H8702_07290</name>
</gene>
<dbReference type="Gene3D" id="3.30.930.10">
    <property type="entry name" value="Bira Bifunctional Protein, Domain 2"/>
    <property type="match status" value="1"/>
</dbReference>
<evidence type="ECO:0000256" key="2">
    <source>
        <dbReference type="ARBA" id="ARBA00022490"/>
    </source>
</evidence>
<evidence type="ECO:0000256" key="3">
    <source>
        <dbReference type="ARBA" id="ARBA00022598"/>
    </source>
</evidence>
<dbReference type="GO" id="GO:0004821">
    <property type="term" value="F:histidine-tRNA ligase activity"/>
    <property type="evidence" value="ECO:0007669"/>
    <property type="project" value="UniProtKB-UniRule"/>
</dbReference>
<evidence type="ECO:0000256" key="10">
    <source>
        <dbReference type="PIRSR" id="PIRSR001549-1"/>
    </source>
</evidence>
<feature type="domain" description="Aminoacyl-transfer RNA synthetases class-II family profile" evidence="11">
    <location>
        <begin position="24"/>
        <end position="326"/>
    </location>
</feature>
<dbReference type="RefSeq" id="WP_154825402.1">
    <property type="nucleotide sequence ID" value="NZ_JACRTL010000003.1"/>
</dbReference>
<evidence type="ECO:0000256" key="5">
    <source>
        <dbReference type="ARBA" id="ARBA00022840"/>
    </source>
</evidence>
<dbReference type="NCBIfam" id="TIGR00442">
    <property type="entry name" value="hisS"/>
    <property type="match status" value="1"/>
</dbReference>
<keyword evidence="5 9" id="KW-0067">ATP-binding</keyword>
<dbReference type="SUPFAM" id="SSF55681">
    <property type="entry name" value="Class II aaRS and biotin synthetases"/>
    <property type="match status" value="1"/>
</dbReference>
<dbReference type="PROSITE" id="PS50862">
    <property type="entry name" value="AA_TRNA_LIGASE_II"/>
    <property type="match status" value="1"/>
</dbReference>
<dbReference type="EC" id="6.1.1.21" evidence="9"/>
<comment type="subcellular location">
    <subcellularLocation>
        <location evidence="9">Cytoplasm</location>
    </subcellularLocation>
</comment>
<dbReference type="GO" id="GO:0006427">
    <property type="term" value="P:histidyl-tRNA aminoacylation"/>
    <property type="evidence" value="ECO:0007669"/>
    <property type="project" value="UniProtKB-UniRule"/>
</dbReference>
<dbReference type="GO" id="GO:0005737">
    <property type="term" value="C:cytoplasm"/>
    <property type="evidence" value="ECO:0007669"/>
    <property type="project" value="UniProtKB-SubCell"/>
</dbReference>
<feature type="binding site" evidence="10">
    <location>
        <position position="261"/>
    </location>
    <ligand>
        <name>L-histidine</name>
        <dbReference type="ChEBI" id="CHEBI:57595"/>
    </ligand>
</feature>
<comment type="similarity">
    <text evidence="1 9">Belongs to the class-II aminoacyl-tRNA synthetase family.</text>
</comment>
<dbReference type="Pfam" id="PF13393">
    <property type="entry name" value="tRNA-synt_His"/>
    <property type="match status" value="1"/>
</dbReference>
<dbReference type="HAMAP" id="MF_00127">
    <property type="entry name" value="His_tRNA_synth"/>
    <property type="match status" value="1"/>
</dbReference>
<evidence type="ECO:0000256" key="9">
    <source>
        <dbReference type="HAMAP-Rule" id="MF_00127"/>
    </source>
</evidence>
<dbReference type="Proteomes" id="UP000632659">
    <property type="component" value="Unassembled WGS sequence"/>
</dbReference>
<protein>
    <recommendedName>
        <fullName evidence="9">Histidine--tRNA ligase</fullName>
        <ecNumber evidence="9">6.1.1.21</ecNumber>
    </recommendedName>
    <alternativeName>
        <fullName evidence="9">Histidyl-tRNA synthetase</fullName>
        <shortName evidence="9">HisRS</shortName>
    </alternativeName>
</protein>
<dbReference type="InterPro" id="IPR004154">
    <property type="entry name" value="Anticodon-bd"/>
</dbReference>
<evidence type="ECO:0000256" key="6">
    <source>
        <dbReference type="ARBA" id="ARBA00022917"/>
    </source>
</evidence>
<dbReference type="InterPro" id="IPR036621">
    <property type="entry name" value="Anticodon-bd_dom_sf"/>
</dbReference>
<sequence>MAGKIIKAPRGTQDILGTDSYKWQFVERLALENAGLFGFSEMRTPTFEQMDLFKRSVGDTTDVVQKEMYEVRAEKGKDLYGLKPEGTAGAVRSAIENNLLKGALPLKVCYVTPCFRHERPQAGRLREFHQFGVEMFGAQSPSADVEVICVARELFQMIGLKQVMLNINSIGCPTCRAEYHKALTEYFRQYQDKLCTTCLERLDKNPMRILDCKSTVCSEIAKGAPVVLDYLCDDCKEHFEGVKKRLDALGIEYKIDPTIVRGLDYYTKTVFEFISGDLGAQATVCGGGRYDGLVKQMGGDPTPALGFAVGLERLLLIMEAQGIEIPKPETCELFIASMGEAANIKACELTNALRSEGFYAECDLMNRSVKAQMKYANKIGAKYTMVLGESELESGIAKLKEMETGTEREVDFRADLAQALYDITIERATEDLAEEFGGEALASAMGMKR</sequence>
<dbReference type="Pfam" id="PF03129">
    <property type="entry name" value="HGTP_anticodon"/>
    <property type="match status" value="1"/>
</dbReference>
<dbReference type="CDD" id="cd00859">
    <property type="entry name" value="HisRS_anticodon"/>
    <property type="match status" value="1"/>
</dbReference>
<dbReference type="Gene3D" id="3.40.50.800">
    <property type="entry name" value="Anticodon-binding domain"/>
    <property type="match status" value="1"/>
</dbReference>
<feature type="binding site" evidence="10">
    <location>
        <begin position="85"/>
        <end position="87"/>
    </location>
    <ligand>
        <name>L-histidine</name>
        <dbReference type="ChEBI" id="CHEBI:57595"/>
    </ligand>
</feature>
<feature type="binding site" evidence="10">
    <location>
        <position position="116"/>
    </location>
    <ligand>
        <name>L-histidine</name>
        <dbReference type="ChEBI" id="CHEBI:57595"/>
    </ligand>
</feature>
<dbReference type="PANTHER" id="PTHR43707">
    <property type="entry name" value="HISTIDYL-TRNA SYNTHETASE"/>
    <property type="match status" value="1"/>
</dbReference>
<keyword evidence="6 9" id="KW-0648">Protein biosynthesis</keyword>
<dbReference type="CDD" id="cd00773">
    <property type="entry name" value="HisRS-like_core"/>
    <property type="match status" value="1"/>
</dbReference>
<keyword evidence="4 9" id="KW-0547">Nucleotide-binding</keyword>